<dbReference type="PANTHER" id="PTHR11941:SF171">
    <property type="entry name" value="SD19268P"/>
    <property type="match status" value="1"/>
</dbReference>
<dbReference type="PANTHER" id="PTHR11941">
    <property type="entry name" value="ENOYL-COA HYDRATASE-RELATED"/>
    <property type="match status" value="1"/>
</dbReference>
<dbReference type="EC" id="4.2.1.17" evidence="2"/>
<dbReference type="InterPro" id="IPR029045">
    <property type="entry name" value="ClpP/crotonase-like_dom_sf"/>
</dbReference>
<dbReference type="Pfam" id="PF00378">
    <property type="entry name" value="ECH_1"/>
    <property type="match status" value="1"/>
</dbReference>
<dbReference type="NCBIfam" id="NF004795">
    <property type="entry name" value="PRK06143.1"/>
    <property type="match status" value="1"/>
</dbReference>
<dbReference type="AlphaFoldDB" id="A0A6B2QY47"/>
<comment type="similarity">
    <text evidence="1">Belongs to the enoyl-CoA hydratase/isomerase family.</text>
</comment>
<dbReference type="GO" id="GO:0004300">
    <property type="term" value="F:enoyl-CoA hydratase activity"/>
    <property type="evidence" value="ECO:0007669"/>
    <property type="project" value="UniProtKB-EC"/>
</dbReference>
<organism evidence="2">
    <name type="scientific">Sheuella amnicola</name>
    <dbReference type="NCBI Taxonomy" id="2707330"/>
    <lineage>
        <taxon>Bacteria</taxon>
        <taxon>Pseudomonadati</taxon>
        <taxon>Pseudomonadota</taxon>
        <taxon>Betaproteobacteria</taxon>
        <taxon>Burkholderiales</taxon>
        <taxon>Alcaligenaceae</taxon>
        <taxon>Sheuella</taxon>
    </lineage>
</organism>
<evidence type="ECO:0000256" key="1">
    <source>
        <dbReference type="ARBA" id="ARBA00005254"/>
    </source>
</evidence>
<gene>
    <name evidence="2" type="ORF">G3I67_06785</name>
</gene>
<evidence type="ECO:0000313" key="2">
    <source>
        <dbReference type="EMBL" id="NDY82933.1"/>
    </source>
</evidence>
<keyword evidence="2" id="KW-0456">Lyase</keyword>
<dbReference type="Gene3D" id="3.90.226.10">
    <property type="entry name" value="2-enoyl-CoA Hydratase, Chain A, domain 1"/>
    <property type="match status" value="1"/>
</dbReference>
<dbReference type="EMBL" id="JAAGRN010000004">
    <property type="protein sequence ID" value="NDY82933.1"/>
    <property type="molecule type" value="Genomic_DNA"/>
</dbReference>
<sequence length="262" mass="28638">MNTVIDLKHAHAEMDASGVATLSIREAGTLNILSTPVIKDLTAALNRLALHQDVRTLILRGSGDKAFVAGADISEMSGLTRETAMQFITGLRDLCEAVRCFPVPVIARIPGWCLGGGLEFAMACDVRIASHGTQFGMPEVKVGIPSVIHATLMPKLIGESRAAWMLLSGENIGSEQALNWGLINESVPMEELDARTMKIAQNFAAIGPAVLRQQKTLLRRWEKLSLTDAINDTVQEFGKAFETGEPQKFMNEFLEHKRKKKS</sequence>
<proteinExistence type="inferred from homology"/>
<dbReference type="SUPFAM" id="SSF52096">
    <property type="entry name" value="ClpP/crotonase"/>
    <property type="match status" value="1"/>
</dbReference>
<protein>
    <submittedName>
        <fullName evidence="2">Enoyl-CoA hydratase</fullName>
        <ecNumber evidence="2">4.2.1.17</ecNumber>
    </submittedName>
</protein>
<dbReference type="RefSeq" id="WP_163653167.1">
    <property type="nucleotide sequence ID" value="NZ_JAAGRN010000004.1"/>
</dbReference>
<name>A0A6B2QY47_9BURK</name>
<dbReference type="InterPro" id="IPR001753">
    <property type="entry name" value="Enoyl-CoA_hydra/iso"/>
</dbReference>
<dbReference type="GO" id="GO:0006635">
    <property type="term" value="P:fatty acid beta-oxidation"/>
    <property type="evidence" value="ECO:0007669"/>
    <property type="project" value="TreeGrafter"/>
</dbReference>
<reference evidence="2" key="1">
    <citation type="submission" date="2020-02" db="EMBL/GenBank/DDBJ databases">
        <authorList>
            <person name="Chen W.-M."/>
        </authorList>
    </citation>
    <scope>NUCLEOTIDE SEQUENCE</scope>
    <source>
        <strain evidence="2">NBD-18</strain>
    </source>
</reference>
<dbReference type="CDD" id="cd06558">
    <property type="entry name" value="crotonase-like"/>
    <property type="match status" value="1"/>
</dbReference>
<accession>A0A6B2QY47</accession>
<comment type="caution">
    <text evidence="2">The sequence shown here is derived from an EMBL/GenBank/DDBJ whole genome shotgun (WGS) entry which is preliminary data.</text>
</comment>